<name>A0A6J4V5J2_9BACT</name>
<dbReference type="Pfam" id="PF09586">
    <property type="entry name" value="YfhO"/>
    <property type="match status" value="1"/>
</dbReference>
<evidence type="ECO:0000313" key="3">
    <source>
        <dbReference type="EMBL" id="CAA9567843.1"/>
    </source>
</evidence>
<feature type="transmembrane region" description="Helical" evidence="2">
    <location>
        <begin position="311"/>
        <end position="329"/>
    </location>
</feature>
<feature type="transmembrane region" description="Helical" evidence="2">
    <location>
        <begin position="157"/>
        <end position="179"/>
    </location>
</feature>
<dbReference type="EMBL" id="CADCWJ010000477">
    <property type="protein sequence ID" value="CAA9567843.1"/>
    <property type="molecule type" value="Genomic_DNA"/>
</dbReference>
<feature type="transmembrane region" description="Helical" evidence="2">
    <location>
        <begin position="402"/>
        <end position="420"/>
    </location>
</feature>
<evidence type="ECO:0000256" key="2">
    <source>
        <dbReference type="SAM" id="Phobius"/>
    </source>
</evidence>
<dbReference type="AlphaFoldDB" id="A0A6J4V5J2"/>
<dbReference type="InterPro" id="IPR018580">
    <property type="entry name" value="Uncharacterised_YfhO"/>
</dbReference>
<dbReference type="PANTHER" id="PTHR38454:SF1">
    <property type="entry name" value="INTEGRAL MEMBRANE PROTEIN"/>
    <property type="match status" value="1"/>
</dbReference>
<feature type="transmembrane region" description="Helical" evidence="2">
    <location>
        <begin position="432"/>
        <end position="449"/>
    </location>
</feature>
<evidence type="ECO:0000256" key="1">
    <source>
        <dbReference type="SAM" id="MobiDB-lite"/>
    </source>
</evidence>
<accession>A0A6J4V5J2</accession>
<keyword evidence="2" id="KW-1133">Transmembrane helix</keyword>
<feature type="transmembrane region" description="Helical" evidence="2">
    <location>
        <begin position="791"/>
        <end position="811"/>
    </location>
</feature>
<proteinExistence type="predicted"/>
<gene>
    <name evidence="3" type="ORF">AVDCRST_MAG87-2111</name>
</gene>
<sequence length="848" mass="92202">MRTTPTPVHPPAGISLRRSDAVAISLLVLGILIVVWHRSINDNWLAEYDISSFFLPWFGMVGDRLRDFDIPGWTRNYSSGTPVAGDPSSGWMYLPVMVAFSTLSIGAAFKAMILIQLLVGGLSTYVLSRLLGFGVLAAMTSTVTFTFGPFLYGQTHFATVATQVTAWIPLALLGVELSLRTTCRRFMLAAWSLSGFAISQIAAAWMGQGLANALLMIGAWVVYRTLLSPPLGAIPLRTRLVQMLTTGPAILLIGLALGAAGILPRLAVNAQSSIAGGDYSGLWRGDYEEGRHTIPSMIGQMISDAVVNRPVGLSGVVVVLVLLAPFLAGRRLAVPFFAAVLVISCILTLEDTIVHRLFYLIPTFETIHHHSPRRILWVISLAPAMLAGATVQSILEGRNRNVGAALALVPLGLLLIAGEWLEGPEAVITDWFYAGATLATLLLCVALVSRRLPTHFLNRAVPRYALAALVVVAFMIPTGRDMLDAPELEQAAGLPTPLLGRDDYTQAMIDAYLSRTDPGGAGEFLQQRETTQPPFRYVGYAGRGYRKLPDQSYSSRRMEPGVAAVLSNGRASRLGLEHTQGYNPTHLRYYNDYVDVMNGYIQDYHWLDAFPTALSGSQLLDMLNVRYILVSQAIPPERDDVRAIVAERVEVFRNAQVAVYENPTAFPRAWIVHDVRANNDGEGLRALADRSADGRRTAFVDGPIPPLVVPTGAVEEPVTVMDSGADELTFQARAIAAGLVVFSETYEEGWRAYVDGERVPILRTNHALRGVAVSAGTHTIEMRYEPTSLTVGLWTSGITSMAVLGMLGMAAGKLLRDGWRPPPPSPQPALANVRPAPARKRRRRRPAT</sequence>
<dbReference type="PANTHER" id="PTHR38454">
    <property type="entry name" value="INTEGRAL MEMBRANE PROTEIN-RELATED"/>
    <property type="match status" value="1"/>
</dbReference>
<feature type="region of interest" description="Disordered" evidence="1">
    <location>
        <begin position="817"/>
        <end position="848"/>
    </location>
</feature>
<feature type="transmembrane region" description="Helical" evidence="2">
    <location>
        <begin position="130"/>
        <end position="151"/>
    </location>
</feature>
<feature type="transmembrane region" description="Helical" evidence="2">
    <location>
        <begin position="186"/>
        <end position="207"/>
    </location>
</feature>
<keyword evidence="2" id="KW-0812">Transmembrane</keyword>
<feature type="transmembrane region" description="Helical" evidence="2">
    <location>
        <begin position="461"/>
        <end position="479"/>
    </location>
</feature>
<protein>
    <recommendedName>
        <fullName evidence="4">YfhO family protein</fullName>
    </recommendedName>
</protein>
<evidence type="ECO:0008006" key="4">
    <source>
        <dbReference type="Google" id="ProtNLM"/>
    </source>
</evidence>
<feature type="transmembrane region" description="Helical" evidence="2">
    <location>
        <begin position="213"/>
        <end position="236"/>
    </location>
</feature>
<feature type="transmembrane region" description="Helical" evidence="2">
    <location>
        <begin position="21"/>
        <end position="39"/>
    </location>
</feature>
<feature type="transmembrane region" description="Helical" evidence="2">
    <location>
        <begin position="375"/>
        <end position="395"/>
    </location>
</feature>
<feature type="transmembrane region" description="Helical" evidence="2">
    <location>
        <begin position="92"/>
        <end position="118"/>
    </location>
</feature>
<reference evidence="3" key="1">
    <citation type="submission" date="2020-02" db="EMBL/GenBank/DDBJ databases">
        <authorList>
            <person name="Meier V. D."/>
        </authorList>
    </citation>
    <scope>NUCLEOTIDE SEQUENCE</scope>
    <source>
        <strain evidence="3">AVDCRST_MAG87</strain>
    </source>
</reference>
<feature type="transmembrane region" description="Helical" evidence="2">
    <location>
        <begin position="243"/>
        <end position="263"/>
    </location>
</feature>
<organism evidence="3">
    <name type="scientific">uncultured Thermomicrobiales bacterium</name>
    <dbReference type="NCBI Taxonomy" id="1645740"/>
    <lineage>
        <taxon>Bacteria</taxon>
        <taxon>Pseudomonadati</taxon>
        <taxon>Thermomicrobiota</taxon>
        <taxon>Thermomicrobia</taxon>
        <taxon>Thermomicrobiales</taxon>
        <taxon>environmental samples</taxon>
    </lineage>
</organism>
<feature type="transmembrane region" description="Helical" evidence="2">
    <location>
        <begin position="336"/>
        <end position="355"/>
    </location>
</feature>
<keyword evidence="2" id="KW-0472">Membrane</keyword>
<feature type="compositionally biased region" description="Basic residues" evidence="1">
    <location>
        <begin position="837"/>
        <end position="848"/>
    </location>
</feature>